<comment type="subcellular location">
    <subcellularLocation>
        <location evidence="1">Membrane</location>
        <topology evidence="1">Multi-pass membrane protein</topology>
    </subcellularLocation>
</comment>
<accession>A0A370MXJ3</accession>
<feature type="transmembrane region" description="Helical" evidence="9">
    <location>
        <begin position="121"/>
        <end position="140"/>
    </location>
</feature>
<dbReference type="InterPro" id="IPR001248">
    <property type="entry name" value="Pur-cyt_permease"/>
</dbReference>
<feature type="transmembrane region" description="Helical" evidence="9">
    <location>
        <begin position="323"/>
        <end position="345"/>
    </location>
</feature>
<dbReference type="PANTHER" id="PTHR31806:SF1">
    <property type="entry name" value="PURINE-CYTOSINE PERMEASE FCY2-RELATED"/>
    <property type="match status" value="1"/>
</dbReference>
<reference evidence="11" key="1">
    <citation type="submission" date="2018-06" db="EMBL/GenBank/DDBJ databases">
        <authorList>
            <person name="Feng T."/>
            <person name="Jeon C.O."/>
        </authorList>
    </citation>
    <scope>NUCLEOTIDE SEQUENCE [LARGE SCALE GENOMIC DNA]</scope>
    <source>
        <strain evidence="11">S23</strain>
    </source>
</reference>
<feature type="transmembrane region" description="Helical" evidence="9">
    <location>
        <begin position="152"/>
        <end position="177"/>
    </location>
</feature>
<evidence type="ECO:0000256" key="2">
    <source>
        <dbReference type="ARBA" id="ARBA00008974"/>
    </source>
</evidence>
<dbReference type="RefSeq" id="WP_115216830.1">
    <property type="nucleotide sequence ID" value="NZ_QKWJ01000161.1"/>
</dbReference>
<evidence type="ECO:0000256" key="9">
    <source>
        <dbReference type="SAM" id="Phobius"/>
    </source>
</evidence>
<comment type="caution">
    <text evidence="10">The sequence shown here is derived from an EMBL/GenBank/DDBJ whole genome shotgun (WGS) entry which is preliminary data.</text>
</comment>
<keyword evidence="3 7" id="KW-0813">Transport</keyword>
<feature type="region of interest" description="Disordered" evidence="8">
    <location>
        <begin position="1"/>
        <end position="29"/>
    </location>
</feature>
<feature type="transmembrane region" description="Helical" evidence="9">
    <location>
        <begin position="295"/>
        <end position="316"/>
    </location>
</feature>
<evidence type="ECO:0000256" key="1">
    <source>
        <dbReference type="ARBA" id="ARBA00004141"/>
    </source>
</evidence>
<dbReference type="PIRSF" id="PIRSF002744">
    <property type="entry name" value="Pur-cyt_permease"/>
    <property type="match status" value="1"/>
</dbReference>
<protein>
    <submittedName>
        <fullName evidence="10">Cytosine permease</fullName>
    </submittedName>
</protein>
<evidence type="ECO:0000256" key="4">
    <source>
        <dbReference type="ARBA" id="ARBA00022692"/>
    </source>
</evidence>
<evidence type="ECO:0000256" key="5">
    <source>
        <dbReference type="ARBA" id="ARBA00022989"/>
    </source>
</evidence>
<keyword evidence="5 9" id="KW-1133">Transmembrane helix</keyword>
<evidence type="ECO:0000313" key="10">
    <source>
        <dbReference type="EMBL" id="RDJ98036.1"/>
    </source>
</evidence>
<feature type="transmembrane region" description="Helical" evidence="9">
    <location>
        <begin position="55"/>
        <end position="75"/>
    </location>
</feature>
<dbReference type="Proteomes" id="UP000255165">
    <property type="component" value="Unassembled WGS sequence"/>
</dbReference>
<sequence>MDTSKFGAESSAISPSGPDLTSGLTSGPTSSRLIERRSIDFIPESERHGSLASQFTLWLGANLQITAVVTGALAVVLGGDVFWSLIGLLIGQILGGAVMALHGAQGPQLGLPQMISSRVQFGVYGAIVPLVLVCIMYVGFSAGGMVLSGQALSHLMGISNASAILLFSGLVIMLATFGYRTIHFMGRVSSVIGVVAFLYLFASLLKGQDVGALLQNRSFDVGHFLLAVSLSASWQIAYGPYVADYSRYLPRSTSAFKTFLAVGIGSVLGSQISMVFGVFAAALAGNQFAGHEVSFIVDLGATGVAAILLYLTIVLGKLTITTLNAYGSVMSVAAILTGLGGQRTISGRTKFFFVVVMVGFSTALALAAGEHDFLKKFSAFLLFLLAFLTPWSAINLVDYYFVTKERYDVPALFNPDGRYGRWNARGMTVYVLGVAVQMPFIATSFYTGAWVEALGGVDISWIVGLVVPAVIYFYFGSKANVPQALILPADHAES</sequence>
<evidence type="ECO:0000256" key="6">
    <source>
        <dbReference type="ARBA" id="ARBA00023136"/>
    </source>
</evidence>
<feature type="transmembrane region" description="Helical" evidence="9">
    <location>
        <begin position="81"/>
        <end position="101"/>
    </location>
</feature>
<feature type="compositionally biased region" description="Low complexity" evidence="8">
    <location>
        <begin position="20"/>
        <end position="29"/>
    </location>
</feature>
<dbReference type="Pfam" id="PF02133">
    <property type="entry name" value="Transp_cyt_pur"/>
    <property type="match status" value="1"/>
</dbReference>
<gene>
    <name evidence="10" type="ORF">DN412_41600</name>
</gene>
<feature type="transmembrane region" description="Helical" evidence="9">
    <location>
        <begin position="351"/>
        <end position="368"/>
    </location>
</feature>
<dbReference type="InterPro" id="IPR026030">
    <property type="entry name" value="Pur-cyt_permease_Fcy2/21/22"/>
</dbReference>
<evidence type="ECO:0000256" key="8">
    <source>
        <dbReference type="SAM" id="MobiDB-lite"/>
    </source>
</evidence>
<keyword evidence="4 9" id="KW-0812">Transmembrane</keyword>
<name>A0A370MXJ3_9BURK</name>
<keyword evidence="11" id="KW-1185">Reference proteome</keyword>
<feature type="transmembrane region" description="Helical" evidence="9">
    <location>
        <begin position="422"/>
        <end position="441"/>
    </location>
</feature>
<evidence type="ECO:0000256" key="7">
    <source>
        <dbReference type="PIRNR" id="PIRNR002744"/>
    </source>
</evidence>
<feature type="transmembrane region" description="Helical" evidence="9">
    <location>
        <begin position="453"/>
        <end position="475"/>
    </location>
</feature>
<organism evidence="10 11">
    <name type="scientific">Cupriavidus lacunae</name>
    <dbReference type="NCBI Taxonomy" id="2666307"/>
    <lineage>
        <taxon>Bacteria</taxon>
        <taxon>Pseudomonadati</taxon>
        <taxon>Pseudomonadota</taxon>
        <taxon>Betaproteobacteria</taxon>
        <taxon>Burkholderiales</taxon>
        <taxon>Burkholderiaceae</taxon>
        <taxon>Cupriavidus</taxon>
    </lineage>
</organism>
<dbReference type="GO" id="GO:0022857">
    <property type="term" value="F:transmembrane transporter activity"/>
    <property type="evidence" value="ECO:0007669"/>
    <property type="project" value="InterPro"/>
</dbReference>
<dbReference type="Gene3D" id="1.10.4160.10">
    <property type="entry name" value="Hydantoin permease"/>
    <property type="match status" value="1"/>
</dbReference>
<proteinExistence type="inferred from homology"/>
<keyword evidence="6 7" id="KW-0472">Membrane</keyword>
<comment type="similarity">
    <text evidence="2 7">Belongs to the purine-cytosine permease (2.A.39) family.</text>
</comment>
<feature type="transmembrane region" description="Helical" evidence="9">
    <location>
        <begin position="222"/>
        <end position="243"/>
    </location>
</feature>
<feature type="transmembrane region" description="Helical" evidence="9">
    <location>
        <begin position="255"/>
        <end position="283"/>
    </location>
</feature>
<dbReference type="CDD" id="cd11484">
    <property type="entry name" value="SLC-NCS1sbd_CobB-like"/>
    <property type="match status" value="1"/>
</dbReference>
<evidence type="ECO:0000256" key="3">
    <source>
        <dbReference type="ARBA" id="ARBA00022448"/>
    </source>
</evidence>
<feature type="transmembrane region" description="Helical" evidence="9">
    <location>
        <begin position="380"/>
        <end position="402"/>
    </location>
</feature>
<evidence type="ECO:0000313" key="11">
    <source>
        <dbReference type="Proteomes" id="UP000255165"/>
    </source>
</evidence>
<dbReference type="AlphaFoldDB" id="A0A370MXJ3"/>
<dbReference type="GO" id="GO:0005886">
    <property type="term" value="C:plasma membrane"/>
    <property type="evidence" value="ECO:0007669"/>
    <property type="project" value="TreeGrafter"/>
</dbReference>
<dbReference type="EMBL" id="QKWJ01000161">
    <property type="protein sequence ID" value="RDJ98036.1"/>
    <property type="molecule type" value="Genomic_DNA"/>
</dbReference>
<dbReference type="PANTHER" id="PTHR31806">
    <property type="entry name" value="PURINE-CYTOSINE PERMEASE FCY2-RELATED"/>
    <property type="match status" value="1"/>
</dbReference>